<dbReference type="GO" id="GO:0003684">
    <property type="term" value="F:damaged DNA binding"/>
    <property type="evidence" value="ECO:0007669"/>
    <property type="project" value="InterPro"/>
</dbReference>
<reference evidence="13 14" key="1">
    <citation type="journal article" date="2021" name="Microbiol. Resour. Announc.">
        <title>Draft Genome Sequence of Coralloluteibacterium stylophorae LMG 29479T.</title>
        <authorList>
            <person name="Karlyshev A.V."/>
            <person name="Kudryashova E.B."/>
            <person name="Ariskina E.V."/>
            <person name="Conroy A.P."/>
            <person name="Abidueva E.Y."/>
        </authorList>
    </citation>
    <scope>NUCLEOTIDE SEQUENCE [LARGE SCALE GENOMIC DNA]</scope>
    <source>
        <strain evidence="13 14">LMG 29479</strain>
    </source>
</reference>
<evidence type="ECO:0000313" key="13">
    <source>
        <dbReference type="EMBL" id="MBS7456938.1"/>
    </source>
</evidence>
<dbReference type="RefSeq" id="WP_211925338.1">
    <property type="nucleotide sequence ID" value="NZ_JAGQFT020000004.1"/>
</dbReference>
<dbReference type="EMBL" id="JAGQFT010000008">
    <property type="protein sequence ID" value="MBR0561372.1"/>
    <property type="molecule type" value="Genomic_DNA"/>
</dbReference>
<dbReference type="Pfam" id="PF03461">
    <property type="entry name" value="TRCF"/>
    <property type="match status" value="1"/>
</dbReference>
<dbReference type="GO" id="GO:0005524">
    <property type="term" value="F:ATP binding"/>
    <property type="evidence" value="ECO:0007669"/>
    <property type="project" value="UniProtKB-UniRule"/>
</dbReference>
<dbReference type="InterPro" id="IPR037235">
    <property type="entry name" value="TRCF-like_C_D7"/>
</dbReference>
<keyword evidence="14" id="KW-1185">Reference proteome</keyword>
<dbReference type="Gene3D" id="3.40.50.300">
    <property type="entry name" value="P-loop containing nucleotide triphosphate hydrolases"/>
    <property type="match status" value="2"/>
</dbReference>
<dbReference type="Gene3D" id="2.40.10.170">
    <property type="match status" value="1"/>
</dbReference>
<keyword evidence="6 9" id="KW-0067">ATP-binding</keyword>
<dbReference type="InterPro" id="IPR036101">
    <property type="entry name" value="CarD-like/TRCF_RID_sf"/>
</dbReference>
<dbReference type="SMART" id="SM00982">
    <property type="entry name" value="TRCF"/>
    <property type="match status" value="1"/>
</dbReference>
<evidence type="ECO:0000259" key="11">
    <source>
        <dbReference type="PROSITE" id="PS51194"/>
    </source>
</evidence>
<dbReference type="InterPro" id="IPR011545">
    <property type="entry name" value="DEAD/DEAH_box_helicase_dom"/>
</dbReference>
<proteinExistence type="inferred from homology"/>
<dbReference type="InterPro" id="IPR027417">
    <property type="entry name" value="P-loop_NTPase"/>
</dbReference>
<dbReference type="EC" id="3.6.4.-" evidence="9"/>
<keyword evidence="4 9" id="KW-0378">Hydrolase</keyword>
<evidence type="ECO:0000256" key="1">
    <source>
        <dbReference type="ARBA" id="ARBA00022490"/>
    </source>
</evidence>
<comment type="similarity">
    <text evidence="9">In the C-terminal section; belongs to the helicase family. RecG subfamily.</text>
</comment>
<dbReference type="AlphaFoldDB" id="A0A8J7VQV7"/>
<gene>
    <name evidence="9 12" type="primary">mfd</name>
    <name evidence="13" type="ORF">KB893_007300</name>
    <name evidence="12" type="ORF">KB893_02380</name>
</gene>
<keyword evidence="5" id="KW-0347">Helicase</keyword>
<dbReference type="InterPro" id="IPR004576">
    <property type="entry name" value="Mfd"/>
</dbReference>
<dbReference type="Pfam" id="PF00270">
    <property type="entry name" value="DEAD"/>
    <property type="match status" value="1"/>
</dbReference>
<dbReference type="Pfam" id="PF00271">
    <property type="entry name" value="Helicase_C"/>
    <property type="match status" value="1"/>
</dbReference>
<reference evidence="12" key="2">
    <citation type="submission" date="2021-04" db="EMBL/GenBank/DDBJ databases">
        <authorList>
            <person name="Karlyshev A.V."/>
        </authorList>
    </citation>
    <scope>NUCLEOTIDE SEQUENCE</scope>
    <source>
        <strain evidence="12">LMG 29479</strain>
    </source>
</reference>
<keyword evidence="8 9" id="KW-0234">DNA repair</keyword>
<keyword evidence="1 9" id="KW-0963">Cytoplasm</keyword>
<comment type="similarity">
    <text evidence="9">In the N-terminal section; belongs to the UvrB family.</text>
</comment>
<dbReference type="EMBL" id="JAGQFT020000004">
    <property type="protein sequence ID" value="MBS7456938.1"/>
    <property type="molecule type" value="Genomic_DNA"/>
</dbReference>
<evidence type="ECO:0000313" key="12">
    <source>
        <dbReference type="EMBL" id="MBR0561372.1"/>
    </source>
</evidence>
<dbReference type="GO" id="GO:0000716">
    <property type="term" value="P:transcription-coupled nucleotide-excision repair, DNA damage recognition"/>
    <property type="evidence" value="ECO:0007669"/>
    <property type="project" value="UniProtKB-UniRule"/>
</dbReference>
<evidence type="ECO:0000259" key="10">
    <source>
        <dbReference type="PROSITE" id="PS51192"/>
    </source>
</evidence>
<dbReference type="InterPro" id="IPR003711">
    <property type="entry name" value="CarD-like/TRCF_RID"/>
</dbReference>
<organism evidence="12">
    <name type="scientific">Coralloluteibacterium stylophorae</name>
    <dbReference type="NCBI Taxonomy" id="1776034"/>
    <lineage>
        <taxon>Bacteria</taxon>
        <taxon>Pseudomonadati</taxon>
        <taxon>Pseudomonadota</taxon>
        <taxon>Gammaproteobacteria</taxon>
        <taxon>Lysobacterales</taxon>
        <taxon>Lysobacteraceae</taxon>
        <taxon>Coralloluteibacterium</taxon>
    </lineage>
</organism>
<dbReference type="SUPFAM" id="SSF143517">
    <property type="entry name" value="TRCF domain-like"/>
    <property type="match status" value="1"/>
</dbReference>
<dbReference type="InterPro" id="IPR041471">
    <property type="entry name" value="UvrB_inter"/>
</dbReference>
<evidence type="ECO:0000256" key="9">
    <source>
        <dbReference type="HAMAP-Rule" id="MF_00969"/>
    </source>
</evidence>
<dbReference type="NCBIfam" id="TIGR00580">
    <property type="entry name" value="mfd"/>
    <property type="match status" value="1"/>
</dbReference>
<comment type="function">
    <text evidence="9">Couples transcription and DNA repair by recognizing RNA polymerase (RNAP) stalled at DNA lesions. Mediates ATP-dependent release of RNAP and its truncated transcript from the DNA, and recruitment of nucleotide excision repair machinery to the damaged site.</text>
</comment>
<keyword evidence="7 9" id="KW-0238">DNA-binding</keyword>
<keyword evidence="3 9" id="KW-0227">DNA damage</keyword>
<dbReference type="Proteomes" id="UP000675747">
    <property type="component" value="Unassembled WGS sequence"/>
</dbReference>
<evidence type="ECO:0000313" key="14">
    <source>
        <dbReference type="Proteomes" id="UP000675747"/>
    </source>
</evidence>
<name>A0A8J7VQV7_9GAMM</name>
<dbReference type="InterPro" id="IPR005118">
    <property type="entry name" value="TRCF_C"/>
</dbReference>
<dbReference type="InterPro" id="IPR014001">
    <property type="entry name" value="Helicase_ATP-bd"/>
</dbReference>
<dbReference type="InterPro" id="IPR047112">
    <property type="entry name" value="RecG/Mfd"/>
</dbReference>
<evidence type="ECO:0000256" key="3">
    <source>
        <dbReference type="ARBA" id="ARBA00022763"/>
    </source>
</evidence>
<dbReference type="SMART" id="SM01058">
    <property type="entry name" value="CarD_TRCF"/>
    <property type="match status" value="1"/>
</dbReference>
<dbReference type="Gene3D" id="3.90.1150.50">
    <property type="entry name" value="Transcription-repair-coupling factor, D7 domain"/>
    <property type="match status" value="1"/>
</dbReference>
<evidence type="ECO:0000256" key="7">
    <source>
        <dbReference type="ARBA" id="ARBA00023125"/>
    </source>
</evidence>
<dbReference type="HAMAP" id="MF_00969">
    <property type="entry name" value="TRCF"/>
    <property type="match status" value="1"/>
</dbReference>
<dbReference type="GO" id="GO:0006355">
    <property type="term" value="P:regulation of DNA-templated transcription"/>
    <property type="evidence" value="ECO:0007669"/>
    <property type="project" value="UniProtKB-UniRule"/>
</dbReference>
<evidence type="ECO:0000256" key="8">
    <source>
        <dbReference type="ARBA" id="ARBA00023204"/>
    </source>
</evidence>
<dbReference type="InterPro" id="IPR001650">
    <property type="entry name" value="Helicase_C-like"/>
</dbReference>
<dbReference type="SUPFAM" id="SSF52540">
    <property type="entry name" value="P-loop containing nucleoside triphosphate hydrolases"/>
    <property type="match status" value="3"/>
</dbReference>
<dbReference type="GO" id="GO:0005737">
    <property type="term" value="C:cytoplasm"/>
    <property type="evidence" value="ECO:0007669"/>
    <property type="project" value="UniProtKB-SubCell"/>
</dbReference>
<dbReference type="PANTHER" id="PTHR47964:SF1">
    <property type="entry name" value="ATP-DEPENDENT DNA HELICASE HOMOLOG RECG, CHLOROPLASTIC"/>
    <property type="match status" value="1"/>
</dbReference>
<dbReference type="Pfam" id="PF02559">
    <property type="entry name" value="CarD_TRCF_RID"/>
    <property type="match status" value="1"/>
</dbReference>
<dbReference type="PROSITE" id="PS51192">
    <property type="entry name" value="HELICASE_ATP_BIND_1"/>
    <property type="match status" value="1"/>
</dbReference>
<dbReference type="GO" id="GO:0003678">
    <property type="term" value="F:DNA helicase activity"/>
    <property type="evidence" value="ECO:0007669"/>
    <property type="project" value="TreeGrafter"/>
</dbReference>
<dbReference type="Pfam" id="PF17757">
    <property type="entry name" value="UvrB_inter"/>
    <property type="match status" value="1"/>
</dbReference>
<dbReference type="PANTHER" id="PTHR47964">
    <property type="entry name" value="ATP-DEPENDENT DNA HELICASE HOMOLOG RECG, CHLOROPLASTIC"/>
    <property type="match status" value="1"/>
</dbReference>
<evidence type="ECO:0000256" key="2">
    <source>
        <dbReference type="ARBA" id="ARBA00022741"/>
    </source>
</evidence>
<evidence type="ECO:0000256" key="5">
    <source>
        <dbReference type="ARBA" id="ARBA00022806"/>
    </source>
</evidence>
<dbReference type="Gene3D" id="3.40.50.11180">
    <property type="match status" value="1"/>
</dbReference>
<dbReference type="SMART" id="SM00487">
    <property type="entry name" value="DEXDc"/>
    <property type="match status" value="1"/>
</dbReference>
<sequence length="1131" mass="118661">MPASLPAPPLPATPADAGAWPDPPEAGLALLLAQAARAHAGPVVLVAADAGRAQRIAATLPLFAGAVPVLSLPAPDTLPYEAEDAPPQALAARIGVLRRLAAEDHAVLVLPLATLLRRTAPAAHLEASTLTLRHGHVLDPEAARRRLEAAGYRRVERVAAPGEFTLRGGVVDVFPGDRRTPCRIRTAEGTVVAIGAFDPHSQRSLDALETLALPPACEMPLTDAAADTVRRRLGERFGEDVARGAWARGLREGAAPAGVEACLPLFFDATETLFDALPDTALLVLDGGLDAALAGAWEQIEAAHARARGGERPVLPPDALWLSPAAFDRACAARRRVRVDAGAGTGGLAGVAAPADADALLHALQTPPERRVLLVAASATQAEAWQATLGQARVDAARVDDTTAFLAAAGPRVGIGVGTLDEGLALDAPALALLPVPDVAPHDADGAHAAGTGTGPGLAGIAPGDPVVHLDSGVGRYHGLVAMEAGGVRGEFVAIDYAGEDRLYVPVTQIGRLARYAGTVDGDAPLHALGSNHWEQARERAQAQVRDTAAALLARQAQREARGGHAHAIDTGRVAAFARGFAFEETADQRRAIAEVLADLAAPRAMDRLVCGDVGFGKTEVALRAAFAVATGGRQVAVLVPTTLLAQQHARTFRERFAGWPIRVAELSRFRKGKALDATLAKLAAGEIDVVVGTHRLLERGVAFRDLGLAIVDEEQRFGVRQKERFRQLREDVDVLAMSATPIPRTLAMAMAGLRELSLIGTPPARRAPVRTRVAAWEPGRVRDALRRELARGGQAYVLHNDVDDIDTFADGIRALVPEARVAVAHAQMPAADLKDVMTGFHRRRSDVLVCTTIIEAGIDNPHTNTIVIDRADCFGLAQLQQLRGRVGRSDRRGHALLIVDPARMTADARRRLEAFAAVEELGGGFALASHDLEIRGAGELLGEAQSGQIREIGFDLYRRLLARAVDALRAGREPDAAAAAGYTGVEVEIRAPALIPDDYVEDVGTRLELYVRIDAATDAAGLDALHAELLDRFGPLPEPTARLLALAGLRVMAAPLAIARIDIGDEACVLSPLDGPSVDRDALAAALADPALGATLDGATLHLAAPGADADAAIARLRDLLARLGAAQRG</sequence>
<dbReference type="PROSITE" id="PS51194">
    <property type="entry name" value="HELICASE_CTER"/>
    <property type="match status" value="1"/>
</dbReference>
<dbReference type="CDD" id="cd17991">
    <property type="entry name" value="DEXHc_TRCF"/>
    <property type="match status" value="1"/>
</dbReference>
<dbReference type="GO" id="GO:0016787">
    <property type="term" value="F:hydrolase activity"/>
    <property type="evidence" value="ECO:0007669"/>
    <property type="project" value="UniProtKB-KW"/>
</dbReference>
<dbReference type="Gene3D" id="3.30.2060.10">
    <property type="entry name" value="Penicillin-binding protein 1b domain"/>
    <property type="match status" value="1"/>
</dbReference>
<feature type="domain" description="Helicase C-terminal" evidence="11">
    <location>
        <begin position="781"/>
        <end position="934"/>
    </location>
</feature>
<comment type="caution">
    <text evidence="12">The sequence shown here is derived from an EMBL/GenBank/DDBJ whole genome shotgun (WGS) entry which is preliminary data.</text>
</comment>
<evidence type="ECO:0000256" key="4">
    <source>
        <dbReference type="ARBA" id="ARBA00022801"/>
    </source>
</evidence>
<evidence type="ECO:0000256" key="6">
    <source>
        <dbReference type="ARBA" id="ARBA00022840"/>
    </source>
</evidence>
<dbReference type="SMART" id="SM00490">
    <property type="entry name" value="HELICc"/>
    <property type="match status" value="1"/>
</dbReference>
<comment type="subcellular location">
    <subcellularLocation>
        <location evidence="9">Cytoplasm</location>
    </subcellularLocation>
</comment>
<keyword evidence="2 9" id="KW-0547">Nucleotide-binding</keyword>
<protein>
    <recommendedName>
        <fullName evidence="9">Transcription-repair-coupling factor</fullName>
        <shortName evidence="9">TRCF</shortName>
        <ecNumber evidence="9">3.6.4.-</ecNumber>
    </recommendedName>
</protein>
<dbReference type="SUPFAM" id="SSF141259">
    <property type="entry name" value="CarD-like"/>
    <property type="match status" value="1"/>
</dbReference>
<feature type="domain" description="Helicase ATP-binding" evidence="10">
    <location>
        <begin position="599"/>
        <end position="760"/>
    </location>
</feature>
<accession>A0A8J7VQV7</accession>